<feature type="compositionally biased region" description="Basic and acidic residues" evidence="1">
    <location>
        <begin position="327"/>
        <end position="336"/>
    </location>
</feature>
<sequence>MSEIHESQSIQSNVIGTAKQSEETPIRDEVPLDESGAVPGGSIPSQSLKRESEKPSNLSGSKQMEEIEVVTERSAAQGRISGQPKPPRPSNQFGAGASVNGSVNMGSDEKRKTEIKKRQSNGATSKDSRSHTADGLGMSHHITHRSQKQILAVSSNRVGAQNDAYEQEEFDKEESKRQSSNKVQPSNNSGEKYSSDFHNSRRGSKKPSLPVSVKKGSSRAYSSIGGHGTKDPALESQERLIVEEMQNNKNVMSTIQNDHGIDKKSSMSAPDHPIVVQQHDFTDDRSPLGSVPENTPDDRIAMIEGRMKQKKAPQTHLDFKSSNDRFNHEDFRHHGQPDFISSPGNGNFTLESNFNPGSTGPSTMTYMTEARKPPRKKGGPVAAKKKDKTFVQAAQQHFIKQRQSPTIYRDSQFILSNKFPGGSSNNVENANTNYTSNTGSISSPIGAKMRSSSVQGHSDSRSKGRTCKSRYSHQLLQNYDSLPETSLDPPYVNKIGPGEHSFISTFESNKIYHVNRFHNQPLFTFPQQDYRHMADYRFGQSPTRSPYTSQQAFRIKVDKKLAHVMSLGPGTPQIEMPGGYDPAEHGRNLNQYNQIMMKKAYHSFGGHGKNSPPRLTQTQTFGKEERGAVHLFYDPDFKDENDFRQDLRKQAMSPGPGAHKDPLKSFKYVIPTNGKYSIPKAKRLDFKIRKVWDKPAPDQYKPDEAHKKMVQSQSSKHGFPQARRHIDTRLYAFECTSILEKGCAMHI</sequence>
<feature type="compositionally biased region" description="Basic residues" evidence="1">
    <location>
        <begin position="373"/>
        <end position="384"/>
    </location>
</feature>
<evidence type="ECO:0000313" key="3">
    <source>
        <dbReference type="Proteomes" id="UP000785679"/>
    </source>
</evidence>
<feature type="compositionally biased region" description="Basic and acidic residues" evidence="1">
    <location>
        <begin position="228"/>
        <end position="238"/>
    </location>
</feature>
<feature type="region of interest" description="Disordered" evidence="1">
    <location>
        <begin position="1"/>
        <end position="238"/>
    </location>
</feature>
<feature type="compositionally biased region" description="Basic and acidic residues" evidence="1">
    <location>
        <begin position="20"/>
        <end position="30"/>
    </location>
</feature>
<keyword evidence="3" id="KW-1185">Reference proteome</keyword>
<gene>
    <name evidence="2" type="ORF">FGO68_gene8522</name>
</gene>
<feature type="region of interest" description="Disordered" evidence="1">
    <location>
        <begin position="436"/>
        <end position="468"/>
    </location>
</feature>
<accession>A0A8J8NY62</accession>
<reference evidence="2" key="1">
    <citation type="submission" date="2019-06" db="EMBL/GenBank/DDBJ databases">
        <authorList>
            <person name="Zheng W."/>
        </authorList>
    </citation>
    <scope>NUCLEOTIDE SEQUENCE</scope>
    <source>
        <strain evidence="2">QDHG01</strain>
    </source>
</reference>
<dbReference type="AlphaFoldDB" id="A0A8J8NY62"/>
<evidence type="ECO:0000256" key="1">
    <source>
        <dbReference type="SAM" id="MobiDB-lite"/>
    </source>
</evidence>
<feature type="compositionally biased region" description="Polar residues" evidence="1">
    <location>
        <begin position="342"/>
        <end position="366"/>
    </location>
</feature>
<feature type="region of interest" description="Disordered" evidence="1">
    <location>
        <begin position="327"/>
        <end position="384"/>
    </location>
</feature>
<name>A0A8J8NY62_HALGN</name>
<protein>
    <submittedName>
        <fullName evidence="2">Uncharacterized protein</fullName>
    </submittedName>
</protein>
<dbReference type="Proteomes" id="UP000785679">
    <property type="component" value="Unassembled WGS sequence"/>
</dbReference>
<feature type="compositionally biased region" description="Low complexity" evidence="1">
    <location>
        <begin position="206"/>
        <end position="215"/>
    </location>
</feature>
<feature type="compositionally biased region" description="Polar residues" evidence="1">
    <location>
        <begin position="178"/>
        <end position="192"/>
    </location>
</feature>
<organism evidence="2 3">
    <name type="scientific">Halteria grandinella</name>
    <dbReference type="NCBI Taxonomy" id="5974"/>
    <lineage>
        <taxon>Eukaryota</taxon>
        <taxon>Sar</taxon>
        <taxon>Alveolata</taxon>
        <taxon>Ciliophora</taxon>
        <taxon>Intramacronucleata</taxon>
        <taxon>Spirotrichea</taxon>
        <taxon>Stichotrichia</taxon>
        <taxon>Sporadotrichida</taxon>
        <taxon>Halteriidae</taxon>
        <taxon>Halteria</taxon>
    </lineage>
</organism>
<dbReference type="EMBL" id="RRYP01003277">
    <property type="protein sequence ID" value="TNV83956.1"/>
    <property type="molecule type" value="Genomic_DNA"/>
</dbReference>
<feature type="compositionally biased region" description="Polar residues" evidence="1">
    <location>
        <begin position="7"/>
        <end position="19"/>
    </location>
</feature>
<comment type="caution">
    <text evidence="2">The sequence shown here is derived from an EMBL/GenBank/DDBJ whole genome shotgun (WGS) entry which is preliminary data.</text>
</comment>
<proteinExistence type="predicted"/>
<feature type="compositionally biased region" description="Polar residues" evidence="1">
    <location>
        <begin position="148"/>
        <end position="159"/>
    </location>
</feature>
<evidence type="ECO:0000313" key="2">
    <source>
        <dbReference type="EMBL" id="TNV83956.1"/>
    </source>
</evidence>